<organism evidence="1 2">
    <name type="scientific">Catharanthus roseus</name>
    <name type="common">Madagascar periwinkle</name>
    <name type="synonym">Vinca rosea</name>
    <dbReference type="NCBI Taxonomy" id="4058"/>
    <lineage>
        <taxon>Eukaryota</taxon>
        <taxon>Viridiplantae</taxon>
        <taxon>Streptophyta</taxon>
        <taxon>Embryophyta</taxon>
        <taxon>Tracheophyta</taxon>
        <taxon>Spermatophyta</taxon>
        <taxon>Magnoliopsida</taxon>
        <taxon>eudicotyledons</taxon>
        <taxon>Gunneridae</taxon>
        <taxon>Pentapetalae</taxon>
        <taxon>asterids</taxon>
        <taxon>lamiids</taxon>
        <taxon>Gentianales</taxon>
        <taxon>Apocynaceae</taxon>
        <taxon>Rauvolfioideae</taxon>
        <taxon>Vinceae</taxon>
        <taxon>Catharanthinae</taxon>
        <taxon>Catharanthus</taxon>
    </lineage>
</organism>
<evidence type="ECO:0000313" key="2">
    <source>
        <dbReference type="Proteomes" id="UP001060085"/>
    </source>
</evidence>
<dbReference type="Proteomes" id="UP001060085">
    <property type="component" value="Linkage Group LG01"/>
</dbReference>
<reference evidence="2" key="1">
    <citation type="journal article" date="2023" name="Nat. Plants">
        <title>Single-cell RNA sequencing provides a high-resolution roadmap for understanding the multicellular compartmentation of specialized metabolism.</title>
        <authorList>
            <person name="Sun S."/>
            <person name="Shen X."/>
            <person name="Li Y."/>
            <person name="Li Y."/>
            <person name="Wang S."/>
            <person name="Li R."/>
            <person name="Zhang H."/>
            <person name="Shen G."/>
            <person name="Guo B."/>
            <person name="Wei J."/>
            <person name="Xu J."/>
            <person name="St-Pierre B."/>
            <person name="Chen S."/>
            <person name="Sun C."/>
        </authorList>
    </citation>
    <scope>NUCLEOTIDE SEQUENCE [LARGE SCALE GENOMIC DNA]</scope>
</reference>
<comment type="caution">
    <text evidence="1">The sequence shown here is derived from an EMBL/GenBank/DDBJ whole genome shotgun (WGS) entry which is preliminary data.</text>
</comment>
<name>A0ACC0C677_CATRO</name>
<sequence length="106" mass="12001">MDFVIFGSVAFRICSNSSFQWLWLILILFSCLNMSLFLLQDYCFGSRNAVRAFELRWRTVAFLANEPYSVWAQLISSIGLNFGPIADASAHDKALGIFCKIMTSDT</sequence>
<dbReference type="EMBL" id="CM044701">
    <property type="protein sequence ID" value="KAI5680450.1"/>
    <property type="molecule type" value="Genomic_DNA"/>
</dbReference>
<proteinExistence type="predicted"/>
<keyword evidence="2" id="KW-1185">Reference proteome</keyword>
<evidence type="ECO:0000313" key="1">
    <source>
        <dbReference type="EMBL" id="KAI5680450.1"/>
    </source>
</evidence>
<accession>A0ACC0C677</accession>
<protein>
    <submittedName>
        <fullName evidence="1">Uncharacterized protein</fullName>
    </submittedName>
</protein>
<gene>
    <name evidence="1" type="ORF">M9H77_01677</name>
</gene>